<sequence length="144" mass="16370">MTSGDITEILSNLFLGSAKASRSVDLLTLNGITHIVNIAGRQYFPGQFTYKRVHFEDVEEFDEVDKLRDIFAWLDSVTVDAKCKVLVHCMGGMSRSASVVIGYLVWSRRFKLDEAYAFVKSRRPQIRPRQLRALKIIETEVLSA</sequence>
<dbReference type="PROSITE" id="PS50054">
    <property type="entry name" value="TYR_PHOSPHATASE_DUAL"/>
    <property type="match status" value="1"/>
</dbReference>
<dbReference type="GO" id="GO:0004725">
    <property type="term" value="F:protein tyrosine phosphatase activity"/>
    <property type="evidence" value="ECO:0007669"/>
    <property type="project" value="UniProtKB-EC"/>
</dbReference>
<comment type="caution">
    <text evidence="7">The sequence shown here is derived from an EMBL/GenBank/DDBJ whole genome shotgun (WGS) entry which is preliminary data.</text>
</comment>
<dbReference type="Gene3D" id="3.90.190.10">
    <property type="entry name" value="Protein tyrosine phosphatase superfamily"/>
    <property type="match status" value="1"/>
</dbReference>
<dbReference type="EC" id="3.1.3.48" evidence="2"/>
<dbReference type="InterPro" id="IPR016130">
    <property type="entry name" value="Tyr_Pase_AS"/>
</dbReference>
<dbReference type="SMART" id="SM00195">
    <property type="entry name" value="DSPc"/>
    <property type="match status" value="1"/>
</dbReference>
<proteinExistence type="inferred from homology"/>
<dbReference type="Pfam" id="PF00782">
    <property type="entry name" value="DSPc"/>
    <property type="match status" value="1"/>
</dbReference>
<dbReference type="SUPFAM" id="SSF52799">
    <property type="entry name" value="(Phosphotyrosine protein) phosphatases II"/>
    <property type="match status" value="1"/>
</dbReference>
<feature type="domain" description="Tyrosine specific protein phosphatases" evidence="6">
    <location>
        <begin position="68"/>
        <end position="126"/>
    </location>
</feature>
<dbReference type="CDD" id="cd14498">
    <property type="entry name" value="DSP"/>
    <property type="match status" value="1"/>
</dbReference>
<dbReference type="GO" id="GO:0005737">
    <property type="term" value="C:cytoplasm"/>
    <property type="evidence" value="ECO:0007669"/>
    <property type="project" value="TreeGrafter"/>
</dbReference>
<evidence type="ECO:0000259" key="5">
    <source>
        <dbReference type="PROSITE" id="PS50054"/>
    </source>
</evidence>
<dbReference type="PANTHER" id="PTHR10159:SF530">
    <property type="entry name" value="DUAL SPECIFICITY PROTEIN PHOSPHATASE DDB_G0271350-RELATED"/>
    <property type="match status" value="1"/>
</dbReference>
<dbReference type="EMBL" id="WJQU01003407">
    <property type="protein sequence ID" value="KAJ6625045.1"/>
    <property type="molecule type" value="Genomic_DNA"/>
</dbReference>
<dbReference type="InterPro" id="IPR020422">
    <property type="entry name" value="TYR_PHOSPHATASE_DUAL_dom"/>
</dbReference>
<dbReference type="PANTHER" id="PTHR10159">
    <property type="entry name" value="DUAL SPECIFICITY PROTEIN PHOSPHATASE"/>
    <property type="match status" value="1"/>
</dbReference>
<evidence type="ECO:0000256" key="3">
    <source>
        <dbReference type="ARBA" id="ARBA00022801"/>
    </source>
</evidence>
<evidence type="ECO:0000256" key="1">
    <source>
        <dbReference type="ARBA" id="ARBA00008601"/>
    </source>
</evidence>
<evidence type="ECO:0000256" key="4">
    <source>
        <dbReference type="ARBA" id="ARBA00022912"/>
    </source>
</evidence>
<gene>
    <name evidence="7" type="primary">Dusp1</name>
    <name evidence="7" type="ORF">Bhyg_17141</name>
</gene>
<keyword evidence="4" id="KW-0904">Protein phosphatase</keyword>
<protein>
    <recommendedName>
        <fullName evidence="2">protein-tyrosine-phosphatase</fullName>
        <ecNumber evidence="2">3.1.3.48</ecNumber>
    </recommendedName>
</protein>
<dbReference type="OrthoDB" id="10252009at2759"/>
<dbReference type="AlphaFoldDB" id="A0A9Q0MI97"/>
<comment type="similarity">
    <text evidence="1">Belongs to the protein-tyrosine phosphatase family. Non-receptor class dual specificity subfamily.</text>
</comment>
<accession>A0A9Q0MI97</accession>
<dbReference type="GO" id="GO:0043409">
    <property type="term" value="P:negative regulation of MAPK cascade"/>
    <property type="evidence" value="ECO:0007669"/>
    <property type="project" value="TreeGrafter"/>
</dbReference>
<evidence type="ECO:0000256" key="2">
    <source>
        <dbReference type="ARBA" id="ARBA00013064"/>
    </source>
</evidence>
<reference evidence="7" key="1">
    <citation type="submission" date="2022-07" db="EMBL/GenBank/DDBJ databases">
        <authorList>
            <person name="Trinca V."/>
            <person name="Uliana J.V.C."/>
            <person name="Torres T.T."/>
            <person name="Ward R.J."/>
            <person name="Monesi N."/>
        </authorList>
    </citation>
    <scope>NUCLEOTIDE SEQUENCE</scope>
    <source>
        <strain evidence="7">HSMRA1968</strain>
        <tissue evidence="7">Whole embryos</tissue>
    </source>
</reference>
<evidence type="ECO:0000313" key="7">
    <source>
        <dbReference type="EMBL" id="KAJ6625045.1"/>
    </source>
</evidence>
<dbReference type="InterPro" id="IPR000340">
    <property type="entry name" value="Dual-sp_phosphatase_cat-dom"/>
</dbReference>
<keyword evidence="3" id="KW-0378">Hydrolase</keyword>
<evidence type="ECO:0000313" key="8">
    <source>
        <dbReference type="Proteomes" id="UP001151699"/>
    </source>
</evidence>
<dbReference type="Proteomes" id="UP001151699">
    <property type="component" value="Unassembled WGS sequence"/>
</dbReference>
<dbReference type="PROSITE" id="PS00383">
    <property type="entry name" value="TYR_PHOSPHATASE_1"/>
    <property type="match status" value="1"/>
</dbReference>
<evidence type="ECO:0000259" key="6">
    <source>
        <dbReference type="PROSITE" id="PS50056"/>
    </source>
</evidence>
<organism evidence="7 8">
    <name type="scientific">Pseudolycoriella hygida</name>
    <dbReference type="NCBI Taxonomy" id="35572"/>
    <lineage>
        <taxon>Eukaryota</taxon>
        <taxon>Metazoa</taxon>
        <taxon>Ecdysozoa</taxon>
        <taxon>Arthropoda</taxon>
        <taxon>Hexapoda</taxon>
        <taxon>Insecta</taxon>
        <taxon>Pterygota</taxon>
        <taxon>Neoptera</taxon>
        <taxon>Endopterygota</taxon>
        <taxon>Diptera</taxon>
        <taxon>Nematocera</taxon>
        <taxon>Sciaroidea</taxon>
        <taxon>Sciaridae</taxon>
        <taxon>Pseudolycoriella</taxon>
    </lineage>
</organism>
<dbReference type="PROSITE" id="PS50056">
    <property type="entry name" value="TYR_PHOSPHATASE_2"/>
    <property type="match status" value="1"/>
</dbReference>
<dbReference type="InterPro" id="IPR029021">
    <property type="entry name" value="Prot-tyrosine_phosphatase-like"/>
</dbReference>
<name>A0A9Q0MI97_9DIPT</name>
<feature type="domain" description="Tyrosine-protein phosphatase" evidence="5">
    <location>
        <begin position="5"/>
        <end position="144"/>
    </location>
</feature>
<keyword evidence="8" id="KW-1185">Reference proteome</keyword>
<dbReference type="InterPro" id="IPR000387">
    <property type="entry name" value="Tyr_Pase_dom"/>
</dbReference>